<feature type="region of interest" description="Disordered" evidence="1">
    <location>
        <begin position="81"/>
        <end position="109"/>
    </location>
</feature>
<sequence>MGRISEIRHDKHAIFLHDRSIPGQFRSAASSEPVRPGGRASDNHERRDAYRSDRRHPLALRPGKLVPRSDAVCDFDGRKVIAGRRGGRRAQATRAGTLEEGGGGTSNDL</sequence>
<dbReference type="Proteomes" id="UP000095287">
    <property type="component" value="Unplaced"/>
</dbReference>
<feature type="region of interest" description="Disordered" evidence="1">
    <location>
        <begin position="18"/>
        <end position="63"/>
    </location>
</feature>
<proteinExistence type="predicted"/>
<reference evidence="3" key="1">
    <citation type="submission" date="2016-11" db="UniProtKB">
        <authorList>
            <consortium name="WormBaseParasite"/>
        </authorList>
    </citation>
    <scope>IDENTIFICATION</scope>
</reference>
<feature type="compositionally biased region" description="Gly residues" evidence="1">
    <location>
        <begin position="99"/>
        <end position="109"/>
    </location>
</feature>
<keyword evidence="2" id="KW-1185">Reference proteome</keyword>
<evidence type="ECO:0000313" key="2">
    <source>
        <dbReference type="Proteomes" id="UP000095287"/>
    </source>
</evidence>
<organism evidence="2 3">
    <name type="scientific">Steinernema glaseri</name>
    <dbReference type="NCBI Taxonomy" id="37863"/>
    <lineage>
        <taxon>Eukaryota</taxon>
        <taxon>Metazoa</taxon>
        <taxon>Ecdysozoa</taxon>
        <taxon>Nematoda</taxon>
        <taxon>Chromadorea</taxon>
        <taxon>Rhabditida</taxon>
        <taxon>Tylenchina</taxon>
        <taxon>Panagrolaimomorpha</taxon>
        <taxon>Strongyloidoidea</taxon>
        <taxon>Steinernematidae</taxon>
        <taxon>Steinernema</taxon>
    </lineage>
</organism>
<evidence type="ECO:0000256" key="1">
    <source>
        <dbReference type="SAM" id="MobiDB-lite"/>
    </source>
</evidence>
<dbReference type="AlphaFoldDB" id="A0A1I8ABG2"/>
<feature type="compositionally biased region" description="Basic and acidic residues" evidence="1">
    <location>
        <begin position="41"/>
        <end position="56"/>
    </location>
</feature>
<protein>
    <submittedName>
        <fullName evidence="3">Uncharacterized protein</fullName>
    </submittedName>
</protein>
<dbReference type="WBParaSite" id="L893_g420.t1">
    <property type="protein sequence ID" value="L893_g420.t1"/>
    <property type="gene ID" value="L893_g420"/>
</dbReference>
<name>A0A1I8ABG2_9BILA</name>
<accession>A0A1I8ABG2</accession>
<evidence type="ECO:0000313" key="3">
    <source>
        <dbReference type="WBParaSite" id="L893_g420.t1"/>
    </source>
</evidence>